<comment type="caution">
    <text evidence="2">The sequence shown here is derived from an EMBL/GenBank/DDBJ whole genome shotgun (WGS) entry which is preliminary data.</text>
</comment>
<keyword evidence="3" id="KW-1185">Reference proteome</keyword>
<accession>A0AA37W2F7</accession>
<evidence type="ECO:0000313" key="3">
    <source>
        <dbReference type="Proteomes" id="UP001161422"/>
    </source>
</evidence>
<evidence type="ECO:0000313" key="2">
    <source>
        <dbReference type="EMBL" id="GLP98035.1"/>
    </source>
</evidence>
<keyword evidence="1" id="KW-0732">Signal</keyword>
<reference evidence="2" key="2">
    <citation type="submission" date="2023-01" db="EMBL/GenBank/DDBJ databases">
        <title>Draft genome sequence of Paraferrimonas sedimenticola strain NBRC 101628.</title>
        <authorList>
            <person name="Sun Q."/>
            <person name="Mori K."/>
        </authorList>
    </citation>
    <scope>NUCLEOTIDE SEQUENCE</scope>
    <source>
        <strain evidence="2">NBRC 101628</strain>
    </source>
</reference>
<evidence type="ECO:0000256" key="1">
    <source>
        <dbReference type="SAM" id="SignalP"/>
    </source>
</evidence>
<reference evidence="2" key="1">
    <citation type="journal article" date="2014" name="Int. J. Syst. Evol. Microbiol.">
        <title>Complete genome sequence of Corynebacterium casei LMG S-19264T (=DSM 44701T), isolated from a smear-ripened cheese.</title>
        <authorList>
            <consortium name="US DOE Joint Genome Institute (JGI-PGF)"/>
            <person name="Walter F."/>
            <person name="Albersmeier A."/>
            <person name="Kalinowski J."/>
            <person name="Ruckert C."/>
        </authorList>
    </citation>
    <scope>NUCLEOTIDE SEQUENCE</scope>
    <source>
        <strain evidence="2">NBRC 101628</strain>
    </source>
</reference>
<dbReference type="Proteomes" id="UP001161422">
    <property type="component" value="Unassembled WGS sequence"/>
</dbReference>
<proteinExistence type="predicted"/>
<dbReference type="AlphaFoldDB" id="A0AA37W2F7"/>
<dbReference type="PROSITE" id="PS51257">
    <property type="entry name" value="PROKAR_LIPOPROTEIN"/>
    <property type="match status" value="1"/>
</dbReference>
<protein>
    <recommendedName>
        <fullName evidence="4">Lipoprotein</fullName>
    </recommendedName>
</protein>
<feature type="chain" id="PRO_5041305464" description="Lipoprotein" evidence="1">
    <location>
        <begin position="19"/>
        <end position="228"/>
    </location>
</feature>
<feature type="signal peptide" evidence="1">
    <location>
        <begin position="1"/>
        <end position="18"/>
    </location>
</feature>
<name>A0AA37W2F7_9GAMM</name>
<evidence type="ECO:0008006" key="4">
    <source>
        <dbReference type="Google" id="ProtNLM"/>
    </source>
</evidence>
<sequence length="228" mass="26057">MRKTKRALVAFSCVFALAGCELELDDSESQKEYYQQSWENTELAAQRMGVDPQALYDMQNWPGVKSRALEIGRPENKDTGSVRFSVIGEYVWENEWRETTAGLTAWIRTDKSMNIILMPPDLTPYELCKSSIDSEGNFVPGKCEVRFHTYTSSTGWVDNGKTISWDIDDTNAAEFKRDVNAIERYNAVSYIEGVEYEERESILDIELVNALLKLRQDADFSKYLAGEI</sequence>
<organism evidence="2 3">
    <name type="scientific">Paraferrimonas sedimenticola</name>
    <dbReference type="NCBI Taxonomy" id="375674"/>
    <lineage>
        <taxon>Bacteria</taxon>
        <taxon>Pseudomonadati</taxon>
        <taxon>Pseudomonadota</taxon>
        <taxon>Gammaproteobacteria</taxon>
        <taxon>Alteromonadales</taxon>
        <taxon>Ferrimonadaceae</taxon>
        <taxon>Paraferrimonas</taxon>
    </lineage>
</organism>
<gene>
    <name evidence="2" type="ORF">GCM10007895_33420</name>
</gene>
<dbReference type="EMBL" id="BSNC01000016">
    <property type="protein sequence ID" value="GLP98035.1"/>
    <property type="molecule type" value="Genomic_DNA"/>
</dbReference>
<dbReference type="RefSeq" id="WP_095507154.1">
    <property type="nucleotide sequence ID" value="NZ_BSNC01000016.1"/>
</dbReference>